<dbReference type="PANTHER" id="PTHR21229:SF1">
    <property type="entry name" value="GH17801P"/>
    <property type="match status" value="1"/>
</dbReference>
<dbReference type="EMBL" id="JAEAOA010001908">
    <property type="protein sequence ID" value="KAK3610069.1"/>
    <property type="molecule type" value="Genomic_DNA"/>
</dbReference>
<evidence type="ECO:0000256" key="5">
    <source>
        <dbReference type="ARBA" id="ARBA00023034"/>
    </source>
</evidence>
<feature type="transmembrane region" description="Helical" evidence="9">
    <location>
        <begin position="387"/>
        <end position="407"/>
    </location>
</feature>
<evidence type="ECO:0000256" key="2">
    <source>
        <dbReference type="ARBA" id="ARBA00022692"/>
    </source>
</evidence>
<feature type="transmembrane region" description="Helical" evidence="9">
    <location>
        <begin position="346"/>
        <end position="366"/>
    </location>
</feature>
<reference evidence="13" key="3">
    <citation type="submission" date="2023-05" db="EMBL/GenBank/DDBJ databases">
        <authorList>
            <person name="Smith C.H."/>
        </authorList>
    </citation>
    <scope>NUCLEOTIDE SEQUENCE</scope>
    <source>
        <strain evidence="13">CHS0354</strain>
        <tissue evidence="13">Mantle</tissue>
    </source>
</reference>
<accession>A0AAE0THI4</accession>
<feature type="chain" id="PRO_5042190584" description="Transmembrane protein 87A" evidence="10">
    <location>
        <begin position="21"/>
        <end position="476"/>
    </location>
</feature>
<dbReference type="InterPro" id="IPR054101">
    <property type="entry name" value="TMEM87A/B_GOLD"/>
</dbReference>
<feature type="domain" description="TMEM87A/B GOLD" evidence="12">
    <location>
        <begin position="25"/>
        <end position="181"/>
    </location>
</feature>
<comment type="similarity">
    <text evidence="8">Belongs to the LU7TM family. TMEM87 subfamily.</text>
</comment>
<keyword evidence="3 10" id="KW-0732">Signal</keyword>
<dbReference type="Pfam" id="PF21901">
    <property type="entry name" value="TMEM87A-B_GOLD"/>
    <property type="match status" value="1"/>
</dbReference>
<dbReference type="PANTHER" id="PTHR21229">
    <property type="entry name" value="LUNG SEVEN TRANSMEMBRANE RECEPTOR"/>
    <property type="match status" value="1"/>
</dbReference>
<evidence type="ECO:0000256" key="7">
    <source>
        <dbReference type="ARBA" id="ARBA00023180"/>
    </source>
</evidence>
<gene>
    <name evidence="13" type="ORF">CHS0354_032155</name>
</gene>
<dbReference type="GO" id="GO:0042147">
    <property type="term" value="P:retrograde transport, endosome to Golgi"/>
    <property type="evidence" value="ECO:0007669"/>
    <property type="project" value="TreeGrafter"/>
</dbReference>
<evidence type="ECO:0000259" key="12">
    <source>
        <dbReference type="Pfam" id="PF21901"/>
    </source>
</evidence>
<keyword evidence="2 9" id="KW-0812">Transmembrane</keyword>
<keyword evidence="6 9" id="KW-0472">Membrane</keyword>
<dbReference type="Proteomes" id="UP001195483">
    <property type="component" value="Unassembled WGS sequence"/>
</dbReference>
<name>A0AAE0THI4_9BIVA</name>
<dbReference type="InterPro" id="IPR053937">
    <property type="entry name" value="GOST_TM"/>
</dbReference>
<comment type="caution">
    <text evidence="13">The sequence shown here is derived from an EMBL/GenBank/DDBJ whole genome shotgun (WGS) entry which is preliminary data.</text>
</comment>
<feature type="signal peptide" evidence="10">
    <location>
        <begin position="1"/>
        <end position="20"/>
    </location>
</feature>
<evidence type="ECO:0000256" key="1">
    <source>
        <dbReference type="ARBA" id="ARBA00004653"/>
    </source>
</evidence>
<evidence type="ECO:0000256" key="9">
    <source>
        <dbReference type="SAM" id="Phobius"/>
    </source>
</evidence>
<feature type="transmembrane region" description="Helical" evidence="9">
    <location>
        <begin position="245"/>
        <end position="262"/>
    </location>
</feature>
<dbReference type="Pfam" id="PF06814">
    <property type="entry name" value="GOST_TM"/>
    <property type="match status" value="1"/>
</dbReference>
<feature type="domain" description="GOST seven transmembrane" evidence="11">
    <location>
        <begin position="210"/>
        <end position="451"/>
    </location>
</feature>
<proteinExistence type="inferred from homology"/>
<reference evidence="13" key="1">
    <citation type="journal article" date="2021" name="Genome Biol. Evol.">
        <title>A High-Quality Reference Genome for a Parasitic Bivalve with Doubly Uniparental Inheritance (Bivalvia: Unionida).</title>
        <authorList>
            <person name="Smith C.H."/>
        </authorList>
    </citation>
    <scope>NUCLEOTIDE SEQUENCE</scope>
    <source>
        <strain evidence="13">CHS0354</strain>
    </source>
</reference>
<evidence type="ECO:0000256" key="3">
    <source>
        <dbReference type="ARBA" id="ARBA00022729"/>
    </source>
</evidence>
<dbReference type="InterPro" id="IPR009637">
    <property type="entry name" value="GPR107/GPR108-like"/>
</dbReference>
<feature type="transmembrane region" description="Helical" evidence="9">
    <location>
        <begin position="212"/>
        <end position="233"/>
    </location>
</feature>
<keyword evidence="5" id="KW-0333">Golgi apparatus</keyword>
<evidence type="ECO:0000256" key="6">
    <source>
        <dbReference type="ARBA" id="ARBA00023136"/>
    </source>
</evidence>
<evidence type="ECO:0000313" key="13">
    <source>
        <dbReference type="EMBL" id="KAK3610069.1"/>
    </source>
</evidence>
<evidence type="ECO:0000256" key="8">
    <source>
        <dbReference type="ARBA" id="ARBA00044946"/>
    </source>
</evidence>
<keyword evidence="4 9" id="KW-1133">Transmembrane helix</keyword>
<comment type="subcellular location">
    <subcellularLocation>
        <location evidence="1">Golgi apparatus membrane</location>
        <topology evidence="1">Multi-pass membrane protein</topology>
    </subcellularLocation>
</comment>
<dbReference type="GO" id="GO:0005829">
    <property type="term" value="C:cytosol"/>
    <property type="evidence" value="ECO:0007669"/>
    <property type="project" value="GOC"/>
</dbReference>
<organism evidence="13 14">
    <name type="scientific">Potamilus streckersoni</name>
    <dbReference type="NCBI Taxonomy" id="2493646"/>
    <lineage>
        <taxon>Eukaryota</taxon>
        <taxon>Metazoa</taxon>
        <taxon>Spiralia</taxon>
        <taxon>Lophotrochozoa</taxon>
        <taxon>Mollusca</taxon>
        <taxon>Bivalvia</taxon>
        <taxon>Autobranchia</taxon>
        <taxon>Heteroconchia</taxon>
        <taxon>Palaeoheterodonta</taxon>
        <taxon>Unionida</taxon>
        <taxon>Unionoidea</taxon>
        <taxon>Unionidae</taxon>
        <taxon>Ambleminae</taxon>
        <taxon>Lampsilini</taxon>
        <taxon>Potamilus</taxon>
    </lineage>
</organism>
<keyword evidence="7" id="KW-0325">Glycoprotein</keyword>
<keyword evidence="14" id="KW-1185">Reference proteome</keyword>
<sequence length="476" mass="54589">MVEITFLMLFAVACISNSIAFIQQKGVWHVTYEKDQPLGFSNTMYNGTNISVKISCRPEMNYTRLKITWLMRYSECANEYESAERYDFLLRFYLEQPLYLQVHGIEYKNIEYIKRSYEHGCNGSSFQLQDCMESTPVIANAVQDYYARPSEEKLAPVKLSMKIDPFNVVKTWKDGSYIFILLLEASDDFQANVTVQMLGPYGYISAVEWPLLVFYGVMGLIYIVYGLVWIVLLACNRRDLLSVHYWIGGVIFIGIIEKAVLFEKYQRINYTGELEALIVTEIISWFNRATVRMLVISVSMGFGIVKPRSTLCKVFCIGLLYFVAGTVEGCIKSLNPKSDQDKMELLVAVPLVCIDVYICGLILCSLHQTTRTLQVQENKVKLSIFKLFTLALIFLGLAAIVLLTWLIVRIIIIDCVKNWKILWLDEAIWQLFNSIILMVIMILWRPTADNQSDLTCHDNSSHELLICQPTPNPNTP</sequence>
<evidence type="ECO:0000256" key="10">
    <source>
        <dbReference type="SAM" id="SignalP"/>
    </source>
</evidence>
<dbReference type="AlphaFoldDB" id="A0AAE0THI4"/>
<feature type="transmembrane region" description="Helical" evidence="9">
    <location>
        <begin position="282"/>
        <end position="302"/>
    </location>
</feature>
<dbReference type="GO" id="GO:0000139">
    <property type="term" value="C:Golgi membrane"/>
    <property type="evidence" value="ECO:0007669"/>
    <property type="project" value="UniProtKB-SubCell"/>
</dbReference>
<feature type="transmembrane region" description="Helical" evidence="9">
    <location>
        <begin position="427"/>
        <end position="444"/>
    </location>
</feature>
<feature type="transmembrane region" description="Helical" evidence="9">
    <location>
        <begin position="314"/>
        <end position="334"/>
    </location>
</feature>
<evidence type="ECO:0000313" key="14">
    <source>
        <dbReference type="Proteomes" id="UP001195483"/>
    </source>
</evidence>
<evidence type="ECO:0008006" key="15">
    <source>
        <dbReference type="Google" id="ProtNLM"/>
    </source>
</evidence>
<protein>
    <recommendedName>
        <fullName evidence="15">Transmembrane protein 87A</fullName>
    </recommendedName>
</protein>
<reference evidence="13" key="2">
    <citation type="journal article" date="2021" name="Genome Biol. Evol.">
        <title>Developing a high-quality reference genome for a parasitic bivalve with doubly uniparental inheritance (Bivalvia: Unionida).</title>
        <authorList>
            <person name="Smith C.H."/>
        </authorList>
    </citation>
    <scope>NUCLEOTIDE SEQUENCE</scope>
    <source>
        <strain evidence="13">CHS0354</strain>
        <tissue evidence="13">Mantle</tissue>
    </source>
</reference>
<evidence type="ECO:0000256" key="4">
    <source>
        <dbReference type="ARBA" id="ARBA00022989"/>
    </source>
</evidence>
<evidence type="ECO:0000259" key="11">
    <source>
        <dbReference type="Pfam" id="PF06814"/>
    </source>
</evidence>